<evidence type="ECO:0000313" key="2">
    <source>
        <dbReference type="Proteomes" id="UP001524570"/>
    </source>
</evidence>
<feature type="non-terminal residue" evidence="1">
    <location>
        <position position="1"/>
    </location>
</feature>
<dbReference type="EMBL" id="JANIBL010000119">
    <property type="protein sequence ID" value="MCQ8119953.1"/>
    <property type="molecule type" value="Genomic_DNA"/>
</dbReference>
<reference evidence="1 2" key="1">
    <citation type="submission" date="2022-07" db="EMBL/GenBank/DDBJ databases">
        <title>Methylomonas rivi sp. nov., Methylomonas rosea sp. nov., Methylomonas aureus sp. nov. and Methylomonas subterranea sp. nov., four novel methanotrophs isolated from a freshwater creek and the deep terrestrial subsurface.</title>
        <authorList>
            <person name="Abin C."/>
            <person name="Sankaranarayanan K."/>
            <person name="Garner C."/>
            <person name="Sindelar R."/>
            <person name="Kotary K."/>
            <person name="Garner R."/>
            <person name="Barclay S."/>
            <person name="Lawson P."/>
            <person name="Krumholz L."/>
        </authorList>
    </citation>
    <scope>NUCLEOTIDE SEQUENCE [LARGE SCALE GENOMIC DNA]</scope>
    <source>
        <strain evidence="1 2">WSC-7</strain>
    </source>
</reference>
<dbReference type="Proteomes" id="UP001524570">
    <property type="component" value="Unassembled WGS sequence"/>
</dbReference>
<protein>
    <submittedName>
        <fullName evidence="1">IS21 family transposase</fullName>
    </submittedName>
</protein>
<accession>A0ABT1TYV5</accession>
<keyword evidence="2" id="KW-1185">Reference proteome</keyword>
<comment type="caution">
    <text evidence="1">The sequence shown here is derived from an EMBL/GenBank/DDBJ whole genome shotgun (WGS) entry which is preliminary data.</text>
</comment>
<sequence>GLLLMARELGDAGLDTLEVACDLTLQTGVITAAVVLNEMRRLTEEAKPKTLDQSAISLPTLTIEPVADCSRYDALRSVPHVH</sequence>
<proteinExistence type="predicted"/>
<name>A0ABT1TYV5_9GAMM</name>
<gene>
    <name evidence="1" type="ORF">NP589_21255</name>
</gene>
<organism evidence="1 2">
    <name type="scientific">Methylomonas rosea</name>
    <dbReference type="NCBI Taxonomy" id="2952227"/>
    <lineage>
        <taxon>Bacteria</taxon>
        <taxon>Pseudomonadati</taxon>
        <taxon>Pseudomonadota</taxon>
        <taxon>Gammaproteobacteria</taxon>
        <taxon>Methylococcales</taxon>
        <taxon>Methylococcaceae</taxon>
        <taxon>Methylomonas</taxon>
    </lineage>
</organism>
<evidence type="ECO:0000313" key="1">
    <source>
        <dbReference type="EMBL" id="MCQ8119953.1"/>
    </source>
</evidence>